<dbReference type="SUPFAM" id="SSF53474">
    <property type="entry name" value="alpha/beta-Hydrolases"/>
    <property type="match status" value="1"/>
</dbReference>
<dbReference type="InterPro" id="IPR029058">
    <property type="entry name" value="AB_hydrolase_fold"/>
</dbReference>
<dbReference type="InterPro" id="IPR018712">
    <property type="entry name" value="Tle1-like_cat"/>
</dbReference>
<sequence>MHTTNQLNTFGTRIASSPSIDDASAHLNGKRVKKRIIVCCITTTDRLSYTNVLRLARTIEHEDFRTDPPTPQIVFYQSGIGSADNFYSEYVEGTTGDTLGDKVEEAYAFIAHNYFPGDEIFLFGFSRGAYTARMVAMFIGAIGVLNRKDMDSFAGIFITYQNLGKCDDEQEKQKLNAQLAPWNNPNCAGIRRAYADDRSFSVKCVGVFETVGTMGLPEELTLQSPKLKRLFGFPDRLLGPHIECAYQALALNETSTDVGGGYKHHDLADISLTWMVAHVGNILATDPRYLATLPDPIAPWGAQKPHDPKTGVFALSFTTLRTLPTKTDDVTHEKIHPSVLQQTNLSPRVKQDLKDHPELIGELLPLEEEMKAGWLYNPAHAAEELKKNPESSPVGGPPPGPHLSHERHPLAGFAHNVVQAASSIIQTVAKEV</sequence>
<proteinExistence type="predicted"/>
<protein>
    <recommendedName>
        <fullName evidence="2">T6SS Phospholipase effector Tle1-like catalytic domain-containing protein</fullName>
    </recommendedName>
</protein>
<dbReference type="Pfam" id="PF09994">
    <property type="entry name" value="T6SS_Tle1-like_cat"/>
    <property type="match status" value="1"/>
</dbReference>
<evidence type="ECO:0000313" key="3">
    <source>
        <dbReference type="EMBL" id="KAF9076243.1"/>
    </source>
</evidence>
<dbReference type="AlphaFoldDB" id="A0A9P5Q7T3"/>
<dbReference type="Proteomes" id="UP000772434">
    <property type="component" value="Unassembled WGS sequence"/>
</dbReference>
<comment type="caution">
    <text evidence="3">The sequence shown here is derived from an EMBL/GenBank/DDBJ whole genome shotgun (WGS) entry which is preliminary data.</text>
</comment>
<feature type="region of interest" description="Disordered" evidence="1">
    <location>
        <begin position="384"/>
        <end position="407"/>
    </location>
</feature>
<dbReference type="PANTHER" id="PTHR33840:SF1">
    <property type="entry name" value="TLE1 PHOSPHOLIPASE DOMAIN-CONTAINING PROTEIN"/>
    <property type="match status" value="1"/>
</dbReference>
<evidence type="ECO:0000256" key="1">
    <source>
        <dbReference type="SAM" id="MobiDB-lite"/>
    </source>
</evidence>
<evidence type="ECO:0000313" key="4">
    <source>
        <dbReference type="Proteomes" id="UP000772434"/>
    </source>
</evidence>
<dbReference type="PANTHER" id="PTHR33840">
    <property type="match status" value="1"/>
</dbReference>
<dbReference type="OrthoDB" id="3057168at2759"/>
<accession>A0A9P5Q7T3</accession>
<evidence type="ECO:0000259" key="2">
    <source>
        <dbReference type="Pfam" id="PF09994"/>
    </source>
</evidence>
<feature type="domain" description="T6SS Phospholipase effector Tle1-like catalytic" evidence="2">
    <location>
        <begin position="34"/>
        <end position="255"/>
    </location>
</feature>
<reference evidence="3" key="1">
    <citation type="submission" date="2020-11" db="EMBL/GenBank/DDBJ databases">
        <authorList>
            <consortium name="DOE Joint Genome Institute"/>
            <person name="Ahrendt S."/>
            <person name="Riley R."/>
            <person name="Andreopoulos W."/>
            <person name="Labutti K."/>
            <person name="Pangilinan J."/>
            <person name="Ruiz-Duenas F.J."/>
            <person name="Barrasa J.M."/>
            <person name="Sanchez-Garcia M."/>
            <person name="Camarero S."/>
            <person name="Miyauchi S."/>
            <person name="Serrano A."/>
            <person name="Linde D."/>
            <person name="Babiker R."/>
            <person name="Drula E."/>
            <person name="Ayuso-Fernandez I."/>
            <person name="Pacheco R."/>
            <person name="Padilla G."/>
            <person name="Ferreira P."/>
            <person name="Barriuso J."/>
            <person name="Kellner H."/>
            <person name="Castanera R."/>
            <person name="Alfaro M."/>
            <person name="Ramirez L."/>
            <person name="Pisabarro A.G."/>
            <person name="Kuo A."/>
            <person name="Tritt A."/>
            <person name="Lipzen A."/>
            <person name="He G."/>
            <person name="Yan M."/>
            <person name="Ng V."/>
            <person name="Cullen D."/>
            <person name="Martin F."/>
            <person name="Rosso M.-N."/>
            <person name="Henrissat B."/>
            <person name="Hibbett D."/>
            <person name="Martinez A.T."/>
            <person name="Grigoriev I.V."/>
        </authorList>
    </citation>
    <scope>NUCLEOTIDE SEQUENCE</scope>
    <source>
        <strain evidence="3">AH 40177</strain>
    </source>
</reference>
<keyword evidence="4" id="KW-1185">Reference proteome</keyword>
<gene>
    <name evidence="3" type="ORF">BDP27DRAFT_1380318</name>
</gene>
<name>A0A9P5Q7T3_9AGAR</name>
<organism evidence="3 4">
    <name type="scientific">Rhodocollybia butyracea</name>
    <dbReference type="NCBI Taxonomy" id="206335"/>
    <lineage>
        <taxon>Eukaryota</taxon>
        <taxon>Fungi</taxon>
        <taxon>Dikarya</taxon>
        <taxon>Basidiomycota</taxon>
        <taxon>Agaricomycotina</taxon>
        <taxon>Agaricomycetes</taxon>
        <taxon>Agaricomycetidae</taxon>
        <taxon>Agaricales</taxon>
        <taxon>Marasmiineae</taxon>
        <taxon>Omphalotaceae</taxon>
        <taxon>Rhodocollybia</taxon>
    </lineage>
</organism>
<dbReference type="EMBL" id="JADNRY010000007">
    <property type="protein sequence ID" value="KAF9076243.1"/>
    <property type="molecule type" value="Genomic_DNA"/>
</dbReference>